<sequence length="100" mass="11662">MSTKGEIRQQTKSQVRVPKRYSVIMHNDDYTPMDFVVQVLMEIFNKRKEEAVMLMMMVHKGGKAVVGMYSYDIALTKIRLVTALAEEEGYPFRLTVEEQR</sequence>
<evidence type="ECO:0000259" key="2">
    <source>
        <dbReference type="Pfam" id="PF02617"/>
    </source>
</evidence>
<evidence type="ECO:0000313" key="4">
    <source>
        <dbReference type="Proteomes" id="UP001203136"/>
    </source>
</evidence>
<dbReference type="InterPro" id="IPR014719">
    <property type="entry name" value="Ribosomal_bL12_C/ClpS-like"/>
</dbReference>
<dbReference type="RefSeq" id="WP_003502081.1">
    <property type="nucleotide sequence ID" value="NZ_CABHNX010000220.1"/>
</dbReference>
<dbReference type="FunFam" id="3.30.1390.10:FF:000002">
    <property type="entry name" value="ATP-dependent Clp protease adapter protein ClpS"/>
    <property type="match status" value="1"/>
</dbReference>
<protein>
    <recommendedName>
        <fullName evidence="1">ATP-dependent Clp protease adapter protein ClpS</fullName>
    </recommendedName>
</protein>
<gene>
    <name evidence="1" type="primary">clpS</name>
    <name evidence="3" type="ORF">K5I21_15420</name>
</gene>
<dbReference type="GO" id="GO:0006508">
    <property type="term" value="P:proteolysis"/>
    <property type="evidence" value="ECO:0007669"/>
    <property type="project" value="UniProtKB-UniRule"/>
</dbReference>
<dbReference type="EMBL" id="JAINVB010000001">
    <property type="protein sequence ID" value="MCK0087239.1"/>
    <property type="molecule type" value="Genomic_DNA"/>
</dbReference>
<accession>A0AAW5F5L6</accession>
<comment type="similarity">
    <text evidence="1">Belongs to the ClpS family.</text>
</comment>
<dbReference type="InterPro" id="IPR003769">
    <property type="entry name" value="ClpS_core"/>
</dbReference>
<organism evidence="3 4">
    <name type="scientific">Clostridium symbiosum</name>
    <name type="common">Bacteroides symbiosus</name>
    <dbReference type="NCBI Taxonomy" id="1512"/>
    <lineage>
        <taxon>Bacteria</taxon>
        <taxon>Bacillati</taxon>
        <taxon>Bacillota</taxon>
        <taxon>Clostridia</taxon>
        <taxon>Lachnospirales</taxon>
        <taxon>Lachnospiraceae</taxon>
        <taxon>Otoolea</taxon>
    </lineage>
</organism>
<dbReference type="PANTHER" id="PTHR33473">
    <property type="entry name" value="ATP-DEPENDENT CLP PROTEASE ADAPTER PROTEIN CLPS1, CHLOROPLASTIC"/>
    <property type="match status" value="1"/>
</dbReference>
<feature type="domain" description="Adaptor protein ClpS core" evidence="2">
    <location>
        <begin position="18"/>
        <end position="95"/>
    </location>
</feature>
<dbReference type="AlphaFoldDB" id="A0AAW5F5L6"/>
<dbReference type="GO" id="GO:0008233">
    <property type="term" value="F:peptidase activity"/>
    <property type="evidence" value="ECO:0007669"/>
    <property type="project" value="UniProtKB-KW"/>
</dbReference>
<evidence type="ECO:0000256" key="1">
    <source>
        <dbReference type="HAMAP-Rule" id="MF_00302"/>
    </source>
</evidence>
<name>A0AAW5F5L6_CLOSY</name>
<keyword evidence="3" id="KW-0645">Protease</keyword>
<dbReference type="HAMAP" id="MF_00302">
    <property type="entry name" value="ClpS"/>
    <property type="match status" value="1"/>
</dbReference>
<dbReference type="Pfam" id="PF02617">
    <property type="entry name" value="ClpS"/>
    <property type="match status" value="1"/>
</dbReference>
<dbReference type="Proteomes" id="UP001203136">
    <property type="component" value="Unassembled WGS sequence"/>
</dbReference>
<proteinExistence type="inferred from homology"/>
<dbReference type="GO" id="GO:0030163">
    <property type="term" value="P:protein catabolic process"/>
    <property type="evidence" value="ECO:0007669"/>
    <property type="project" value="InterPro"/>
</dbReference>
<dbReference type="SUPFAM" id="SSF54736">
    <property type="entry name" value="ClpS-like"/>
    <property type="match status" value="1"/>
</dbReference>
<keyword evidence="3" id="KW-0378">Hydrolase</keyword>
<comment type="caution">
    <text evidence="3">The sequence shown here is derived from an EMBL/GenBank/DDBJ whole genome shotgun (WGS) entry which is preliminary data.</text>
</comment>
<dbReference type="Gene3D" id="3.30.1390.10">
    <property type="match status" value="1"/>
</dbReference>
<comment type="subunit">
    <text evidence="1">Binds to the N-terminal domain of the chaperone ClpA.</text>
</comment>
<comment type="function">
    <text evidence="1">Involved in the modulation of the specificity of the ClpAP-mediated ATP-dependent protein degradation.</text>
</comment>
<reference evidence="3" key="1">
    <citation type="journal article" date="2022" name="Cell Host Microbe">
        <title>Colonization of the live biotherapeutic product VE303 and modulation of the microbiota and metabolites in healthy volunteers.</title>
        <authorList>
            <person name="Dsouza M."/>
            <person name="Menon R."/>
            <person name="Crossette E."/>
            <person name="Bhattarai S.K."/>
            <person name="Schneider J."/>
            <person name="Kim Y.G."/>
            <person name="Reddy S."/>
            <person name="Caballero S."/>
            <person name="Felix C."/>
            <person name="Cornacchione L."/>
            <person name="Hendrickson J."/>
            <person name="Watson A.R."/>
            <person name="Minot S.S."/>
            <person name="Greenfield N."/>
            <person name="Schopf L."/>
            <person name="Szabady R."/>
            <person name="Patarroyo J."/>
            <person name="Smith W."/>
            <person name="Harrison P."/>
            <person name="Kuijper E.J."/>
            <person name="Kelly C.P."/>
            <person name="Olle B."/>
            <person name="Bobilev D."/>
            <person name="Silber J.L."/>
            <person name="Bucci V."/>
            <person name="Roberts B."/>
            <person name="Faith J."/>
            <person name="Norman J.M."/>
        </authorList>
    </citation>
    <scope>NUCLEOTIDE SEQUENCE</scope>
    <source>
        <strain evidence="3">VE303-04</strain>
    </source>
</reference>
<evidence type="ECO:0000313" key="3">
    <source>
        <dbReference type="EMBL" id="MCK0087239.1"/>
    </source>
</evidence>
<dbReference type="InterPro" id="IPR022935">
    <property type="entry name" value="ClpS"/>
</dbReference>
<dbReference type="PANTHER" id="PTHR33473:SF19">
    <property type="entry name" value="ATP-DEPENDENT CLP PROTEASE ADAPTER PROTEIN CLPS"/>
    <property type="match status" value="1"/>
</dbReference>